<evidence type="ECO:0000259" key="4">
    <source>
        <dbReference type="Pfam" id="PF07859"/>
    </source>
</evidence>
<dbReference type="GO" id="GO:0016787">
    <property type="term" value="F:hydrolase activity"/>
    <property type="evidence" value="ECO:0007669"/>
    <property type="project" value="UniProtKB-KW"/>
</dbReference>
<dbReference type="AlphaFoldDB" id="A0A9P5SSY0"/>
<organism evidence="5 6">
    <name type="scientific">Podila minutissima</name>
    <dbReference type="NCBI Taxonomy" id="64525"/>
    <lineage>
        <taxon>Eukaryota</taxon>
        <taxon>Fungi</taxon>
        <taxon>Fungi incertae sedis</taxon>
        <taxon>Mucoromycota</taxon>
        <taxon>Mortierellomycotina</taxon>
        <taxon>Mortierellomycetes</taxon>
        <taxon>Mortierellales</taxon>
        <taxon>Mortierellaceae</taxon>
        <taxon>Podila</taxon>
    </lineage>
</organism>
<keyword evidence="2" id="KW-0378">Hydrolase</keyword>
<comment type="caution">
    <text evidence="5">The sequence shown here is derived from an EMBL/GenBank/DDBJ whole genome shotgun (WGS) entry which is preliminary data.</text>
</comment>
<keyword evidence="6" id="KW-1185">Reference proteome</keyword>
<accession>A0A9P5SSY0</accession>
<dbReference type="EMBL" id="JAAAUY010000101">
    <property type="protein sequence ID" value="KAF9335418.1"/>
    <property type="molecule type" value="Genomic_DNA"/>
</dbReference>
<reference evidence="5" key="1">
    <citation type="journal article" date="2020" name="Fungal Divers.">
        <title>Resolving the Mortierellaceae phylogeny through synthesis of multi-gene phylogenetics and phylogenomics.</title>
        <authorList>
            <person name="Vandepol N."/>
            <person name="Liber J."/>
            <person name="Desiro A."/>
            <person name="Na H."/>
            <person name="Kennedy M."/>
            <person name="Barry K."/>
            <person name="Grigoriev I.V."/>
            <person name="Miller A.N."/>
            <person name="O'Donnell K."/>
            <person name="Stajich J.E."/>
            <person name="Bonito G."/>
        </authorList>
    </citation>
    <scope>NUCLEOTIDE SEQUENCE</scope>
    <source>
        <strain evidence="5">NVP1</strain>
    </source>
</reference>
<feature type="domain" description="Alpha/beta hydrolase fold-3" evidence="4">
    <location>
        <begin position="442"/>
        <end position="515"/>
    </location>
</feature>
<name>A0A9P5SSY0_9FUNG</name>
<dbReference type="PANTHER" id="PTHR48081:SF8">
    <property type="entry name" value="ALPHA_BETA HYDROLASE FOLD-3 DOMAIN-CONTAINING PROTEIN-RELATED"/>
    <property type="match status" value="1"/>
</dbReference>
<dbReference type="SUPFAM" id="SSF53474">
    <property type="entry name" value="alpha/beta-Hydrolases"/>
    <property type="match status" value="1"/>
</dbReference>
<dbReference type="InterPro" id="IPR029058">
    <property type="entry name" value="AB_hydrolase_fold"/>
</dbReference>
<feature type="domain" description="Alpha/beta hydrolase fold-3" evidence="4">
    <location>
        <begin position="256"/>
        <end position="386"/>
    </location>
</feature>
<proteinExistence type="inferred from homology"/>
<gene>
    <name evidence="5" type="ORF">BG006_000129</name>
</gene>
<evidence type="ECO:0000313" key="6">
    <source>
        <dbReference type="Proteomes" id="UP000696485"/>
    </source>
</evidence>
<dbReference type="InterPro" id="IPR002168">
    <property type="entry name" value="Lipase_GDXG_HIS_AS"/>
</dbReference>
<protein>
    <recommendedName>
        <fullName evidence="4">Alpha/beta hydrolase fold-3 domain-containing protein</fullName>
    </recommendedName>
</protein>
<dbReference type="PANTHER" id="PTHR48081">
    <property type="entry name" value="AB HYDROLASE SUPERFAMILY PROTEIN C4A8.06C"/>
    <property type="match status" value="1"/>
</dbReference>
<evidence type="ECO:0000313" key="5">
    <source>
        <dbReference type="EMBL" id="KAF9335418.1"/>
    </source>
</evidence>
<evidence type="ECO:0000256" key="2">
    <source>
        <dbReference type="ARBA" id="ARBA00022801"/>
    </source>
</evidence>
<comment type="similarity">
    <text evidence="1">Belongs to the 'GDXG' lipolytic enzyme family.</text>
</comment>
<dbReference type="Proteomes" id="UP000696485">
    <property type="component" value="Unassembled WGS sequence"/>
</dbReference>
<dbReference type="Pfam" id="PF07859">
    <property type="entry name" value="Abhydrolase_3"/>
    <property type="match status" value="2"/>
</dbReference>
<dbReference type="InterPro" id="IPR013094">
    <property type="entry name" value="AB_hydrolase_3"/>
</dbReference>
<dbReference type="PROSITE" id="PS01173">
    <property type="entry name" value="LIPASE_GDXG_HIS"/>
    <property type="match status" value="1"/>
</dbReference>
<evidence type="ECO:0000256" key="1">
    <source>
        <dbReference type="ARBA" id="ARBA00010515"/>
    </source>
</evidence>
<dbReference type="Gene3D" id="3.40.50.1820">
    <property type="entry name" value="alpha/beta hydrolase"/>
    <property type="match status" value="1"/>
</dbReference>
<evidence type="ECO:0000256" key="3">
    <source>
        <dbReference type="SAM" id="MobiDB-lite"/>
    </source>
</evidence>
<sequence length="642" mass="71829">MKPHNLQALYTHPGSDGAMPTHSVSSRDMNGLGKKPADTDSPPPHQPSFQPPSIFQEAYLRGILHKPRDILFLFRVVTSVFWSVVRLHCIELPYLIATRFKQSTRQKPATWNWFTSVAFATLRSGAIQVRTMGQLRLIGHGIITFFSFLAWFERRVKISGLIQFEVHLDALLGPERASLSKIRENLKQQGCSAETMNPSERYLESFHPEPKDGRPVLANMPDEVGPMSQGSYILKGEWIEALEDPQDTRPRSTTVVLYFHGGAYTFCSAKSHTHFLAQLVKEIGPGARAFSVDYRLAPENPFPAAIHDAYAAYLYLTDPENPALALGEDSAPHELSVDPRDIVVGGDSAGGNLAAALMHYLAQYVKPAVMPHASLLLSPWTDVTSSVPAAHSEDWFCYCPGPTGTSPTDKSAFLEFKRTNFTSKFLVGDEDLVLNARNALGVDRRWKWYTHLSQHPLTSLAHSSLGSLEGLTNTIVQTASYDRLRDDGRLYAHRAGRENPTQITRIEIYQDMVHVHQLLSILFTSSRIATRNLARFVERSRYLRDEREREQADAAARANAVRESYASVLRKVPIKKNEMPKEPKVVPAFMQTNMVSDRSPEDGVEWVLVEQNGKEMAGDEGLPISVLIRCWPTRVSGDLKEG</sequence>
<dbReference type="InterPro" id="IPR050300">
    <property type="entry name" value="GDXG_lipolytic_enzyme"/>
</dbReference>
<feature type="region of interest" description="Disordered" evidence="3">
    <location>
        <begin position="1"/>
        <end position="48"/>
    </location>
</feature>